<dbReference type="OrthoDB" id="9787760at2"/>
<dbReference type="Gene3D" id="1.25.40.10">
    <property type="entry name" value="Tetratricopeptide repeat domain"/>
    <property type="match status" value="1"/>
</dbReference>
<dbReference type="Pfam" id="PF07494">
    <property type="entry name" value="Reg_prop"/>
    <property type="match status" value="1"/>
</dbReference>
<gene>
    <name evidence="3" type="ORF">FAP39_07005</name>
</gene>
<dbReference type="SUPFAM" id="SSF48452">
    <property type="entry name" value="TPR-like"/>
    <property type="match status" value="1"/>
</dbReference>
<keyword evidence="1" id="KW-0732">Signal</keyword>
<evidence type="ECO:0000256" key="1">
    <source>
        <dbReference type="SAM" id="SignalP"/>
    </source>
</evidence>
<protein>
    <submittedName>
        <fullName evidence="3">CHAT domain-containing protein</fullName>
    </submittedName>
</protein>
<dbReference type="InterPro" id="IPR024983">
    <property type="entry name" value="CHAT_dom"/>
</dbReference>
<evidence type="ECO:0000313" key="4">
    <source>
        <dbReference type="Proteomes" id="UP000306575"/>
    </source>
</evidence>
<organism evidence="3 4">
    <name type="scientific">Shimia litoralis</name>
    <dbReference type="NCBI Taxonomy" id="420403"/>
    <lineage>
        <taxon>Bacteria</taxon>
        <taxon>Pseudomonadati</taxon>
        <taxon>Pseudomonadota</taxon>
        <taxon>Alphaproteobacteria</taxon>
        <taxon>Rhodobacterales</taxon>
        <taxon>Roseobacteraceae</taxon>
    </lineage>
</organism>
<dbReference type="InterPro" id="IPR015943">
    <property type="entry name" value="WD40/YVTN_repeat-like_dom_sf"/>
</dbReference>
<evidence type="ECO:0000313" key="3">
    <source>
        <dbReference type="EMBL" id="TKZ21169.1"/>
    </source>
</evidence>
<dbReference type="InterPro" id="IPR011110">
    <property type="entry name" value="Reg_prop"/>
</dbReference>
<dbReference type="SUPFAM" id="SSF63829">
    <property type="entry name" value="Calcium-dependent phosphotriesterase"/>
    <property type="match status" value="1"/>
</dbReference>
<dbReference type="InterPro" id="IPR011990">
    <property type="entry name" value="TPR-like_helical_dom_sf"/>
</dbReference>
<dbReference type="RefSeq" id="WP_138015688.1">
    <property type="nucleotide sequence ID" value="NZ_SULI01000006.1"/>
</dbReference>
<name>A0A4U7N5P7_9RHOB</name>
<keyword evidence="4" id="KW-1185">Reference proteome</keyword>
<sequence length="2243" mass="247749">MTLAKFGLVIGLCLSTASMAYSDGAPAVDGVYAPPSTASLKAAFATASTPLDDPRIARWNTMVQAGEYASLIRETEADLRSNSPHPYAEHVWSTAQWGLGALGDGVFPEYPSDLADTLEYAARAFAYERLGQNGLLAQMGQGSLARPAVSYWADYEIAYGVCGVAQNQLCRDLSLRLLQAYPNDFGVAWLTGSYAEDGRADLLAKVSALPESAGRALTTWMLKNNVYTYSESRAISRAWLDHVPNDPHALRRYAYQFESQDKHAEALKLFQAEHAAYPLRDAPERVARAKARLRDFSGAFQTLNAWISVAEPVQNRPWRTTVALTKALRIAGELGRARETALKGREISPDNIQIQIELARVLESEGFPLEVLDVVEPLMAVHPTDLEVASQYFDALYDAEMSLELVPALQEYMAAGGTMTPSFVNTWRRALNNLDRPQDVAEALDYALQHFPETHWMVGNFAWSLNKKGDKQAAYDLLVDLANRQAPMSWRAKLLREIGQDLGQSEELVTLFDGFATKYPYSEYVWRELGKVNGDPVATWDRAAKMAPGLVFPVVKKAYEVAQDDYSNWASAYEIMNDAIDAAQLVDLEAGQMIKLYDTRSAILDSAHLKRQVYEPDLITIALEDLDKARALGMSEDDYWSNRFYTIGRVGPSKERSAAALQMVRYAPDNMNRIAHLFDGKITQFFGNGALGFPYLDIFVSRSPRDSERLEDAAHRQNKWGGSAVVALSLLERAKRWNPDADVNTEMNYAYSYLGAHQRHYEFLYTKGEKISSSLRYVNWWERARKNARGEQNTIKSLDLENMRVVLLRPDGIEEERRYDPVLGRQTFLRVGAAVQHIDYTSDGYMTGIRMGSRMGYVLEYSAPTNDGLNRYVIRMEMPDGQEMLFDYNENGNVTRLEIVGKGHMDISYDEHGEISETNAIPLDPDYNASQFALDITRGFQDLLRVVRSASGKGGDQFSESDLQDEQVDGLRNKLYEDNEDMDWADYLGLQIDLAATLLDKIADFPGYADESTDLLREVYYQAATPEYYEEEPVEAQEPTAQELVQLAKMEAHGVTAVRLYHALLTKTRSSGMPLYLWEEWGEMRKWALSVETDTPEVNAARVALNRELENSTLRPMSQAGWLRGSHLSNPGFWRAHDTSIIFPVALSDRIKTRDILVRENGDVVVASNYGISVLRRGFWEWFGFNPSTGGFVTDMDYGALDGSSNFTSLAEDAQGRLWIGGRSGLVMLDGDYVGKATRLKSGRNGLFQGAVDALATQDGQLMAGGSSGLARVQLDTLAIDTIDEKPVTGVRATTDGWLVIGRNHLGWVADAELVKLTDYRVTDAILDQEGVLYILQGKTLTSASMEGVLSGTDMPTPVFGQETIAATAEPYGLAMISVDEYDSGLAVLTDQGASILAQGTFEHMRVPNSDRAIPILDMFEHGKRVFMRTANGVNAVVRGQVSYPSSDRVYALATDMELGVTYMADGGQISVLDHTEDTPRAEYFASADATVLKIAPDGALIANDGRYVLRYARGSTEAQELFYAEQTVPEDFNPSNIHDILVASDGSIWATAGASVFHWQEDQELKEYSQFIDPRFAPNSDMLAGIFESIDGRILLVASSEGHRSYKQRGMKGGLFEFDGTDFVKFEDEVTGRWFMSSYTKLDDKTAVAGTTAGFSVHKGETLVALDRSGNSSYEALKKIQPALYMGTQGAKLGEDLWLFGSAGGVVAMQNGVWFNTDRLNWMLPGQEYANYGSRAVHAVATDSRGRVYVGTDWGLTVYDPDGEGAESFLISEQRGEYAFSALEQQRMGEVNDILLEALPQDTKAGKMATAFRKNRRELAKKEQAFELATAEKNPIAGKLDKQVLRARQRDIALLAKLEKDQPTLFNMLQLNPLDLRALARKLPEDLVIAQYLPTKNALHINLVTSRGATLRSVTVPYEDIQSFSRIAAAAMAAQARGINRGEGDAAASGQRGGVPLFDLSGGEKESAAAIKTNDALVWLYDKLLRPIEHAVPEGATLVVSPSGGLSYVPFAALIRSVQGDTPEFAVQHFDMVTAPSLYAVEMMLDDSPSLAMSHVVFGDPDGTLPAARTEAENVAQILEPDFVELRIGEEASYDELLTYAGDARFVHLAMHGKLDHQSPKDSYLLLAEGRRMSIPQIMTLPLEESELVFLSACESGLGTDGLEYRTIAHAFAHAGAPSVVATLWQVDDAATRKLAEAFYQSKMDGETNATALRTAQRTMIADGGRHSLPGYWAAAMVFGKP</sequence>
<feature type="domain" description="CHAT" evidence="2">
    <location>
        <begin position="1978"/>
        <end position="2241"/>
    </location>
</feature>
<feature type="signal peptide" evidence="1">
    <location>
        <begin position="1"/>
        <end position="20"/>
    </location>
</feature>
<comment type="caution">
    <text evidence="3">The sequence shown here is derived from an EMBL/GenBank/DDBJ whole genome shotgun (WGS) entry which is preliminary data.</text>
</comment>
<feature type="chain" id="PRO_5021026107" evidence="1">
    <location>
        <begin position="21"/>
        <end position="2243"/>
    </location>
</feature>
<dbReference type="Pfam" id="PF12770">
    <property type="entry name" value="CHAT"/>
    <property type="match status" value="1"/>
</dbReference>
<dbReference type="Gene3D" id="2.130.10.10">
    <property type="entry name" value="YVTN repeat-like/Quinoprotein amine dehydrogenase"/>
    <property type="match status" value="1"/>
</dbReference>
<proteinExistence type="predicted"/>
<accession>A0A4U7N5P7</accession>
<evidence type="ECO:0000259" key="2">
    <source>
        <dbReference type="Pfam" id="PF12770"/>
    </source>
</evidence>
<dbReference type="Proteomes" id="UP000306575">
    <property type="component" value="Unassembled WGS sequence"/>
</dbReference>
<reference evidence="3 4" key="1">
    <citation type="submission" date="2019-04" db="EMBL/GenBank/DDBJ databases">
        <title>Genome sequence of Pelagicola litoralis CL-ES2.</title>
        <authorList>
            <person name="Cao J."/>
        </authorList>
    </citation>
    <scope>NUCLEOTIDE SEQUENCE [LARGE SCALE GENOMIC DNA]</scope>
    <source>
        <strain evidence="3 4">CL-ES2</strain>
    </source>
</reference>
<dbReference type="EMBL" id="SULI01000006">
    <property type="protein sequence ID" value="TKZ21169.1"/>
    <property type="molecule type" value="Genomic_DNA"/>
</dbReference>